<dbReference type="EMBL" id="AP019368">
    <property type="protein sequence ID" value="BBH54035.1"/>
    <property type="molecule type" value="Genomic_DNA"/>
</dbReference>
<dbReference type="AlphaFoldDB" id="A0A4P2VWP6"/>
<dbReference type="PANTHER" id="PTHR47313">
    <property type="entry name" value="RIBOSOMAL RNA LARGE SUBUNIT METHYLTRANSFERASE K/L"/>
    <property type="match status" value="1"/>
</dbReference>
<sequence length="449" mass="51141">MKIEKEQNIEKQIKKHIYGKSQSAIATFPAGFGSTALQEVEEILNSLWFKQKFNSKCTLLKNEILIENVHIFALNEILLRSLCLTDLRLLLLEEKAVGKEAFAKHCQSIAWDYYLQKSMSLKVKVDSVASKAFHESGLKEILANILKDKCLEIVSGENTNETTALYAELYKDKLTVSISLCGQPLYKRGYRGTLSASAPLREDAAACTITKAFDFLKKHNPDLKAQTLMLPFSGTGTFVFEYLLSQFAHAPCLLNREYAIQKMPLFRKENFSFLLKKSHEFSKLALLNSAENPFHILSIDNSKQANIAFLENIENFKNKLDTSLQDLFINSFHKHNNIDEKILCENFLKLNIDELLQNENFGNVFLPLNPPYGIRLNDKGDSTVFYANVGKKVSEIRAKLKNNNSHLFGFILCPNEDSWSAFCKCMRGAELETYHFTQGGMDIRVCMFF</sequence>
<dbReference type="GO" id="GO:0008990">
    <property type="term" value="F:rRNA (guanine-N2-)-methyltransferase activity"/>
    <property type="evidence" value="ECO:0007669"/>
    <property type="project" value="TreeGrafter"/>
</dbReference>
<dbReference type="OrthoDB" id="336435at2"/>
<dbReference type="InterPro" id="IPR029063">
    <property type="entry name" value="SAM-dependent_MTases_sf"/>
</dbReference>
<gene>
    <name evidence="1" type="ORF">JCM31447_24920</name>
</gene>
<evidence type="ECO:0000313" key="1">
    <source>
        <dbReference type="EMBL" id="BBH54035.1"/>
    </source>
</evidence>
<keyword evidence="2" id="KW-1185">Reference proteome</keyword>
<accession>A0A4P2VWP6</accession>
<dbReference type="Proteomes" id="UP000291236">
    <property type="component" value="Chromosome"/>
</dbReference>
<evidence type="ECO:0000313" key="2">
    <source>
        <dbReference type="Proteomes" id="UP000291236"/>
    </source>
</evidence>
<reference evidence="1 2" key="1">
    <citation type="submission" date="2018-12" db="EMBL/GenBank/DDBJ databases">
        <title>Rubrispira sanarue gen. nov., sp., nov., a member of the order Silvanigrellales, isolated from a brackish lake in Hamamatsu Japan.</title>
        <authorList>
            <person name="Maejima Y."/>
            <person name="Iino T."/>
            <person name="Muraguchi Y."/>
            <person name="Fukuda K."/>
            <person name="Nojiri H."/>
            <person name="Ohkuma M."/>
            <person name="Moriuchi R."/>
            <person name="Dohra H."/>
            <person name="Kimbara K."/>
            <person name="Shintani M."/>
        </authorList>
    </citation>
    <scope>NUCLEOTIDE SEQUENCE [LARGE SCALE GENOMIC DNA]</scope>
    <source>
        <strain evidence="1 2">RF1110005</strain>
    </source>
</reference>
<dbReference type="RefSeq" id="WP_130611048.1">
    <property type="nucleotide sequence ID" value="NZ_AP019368.1"/>
</dbReference>
<dbReference type="CDD" id="cd11715">
    <property type="entry name" value="THUMP_AdoMetMT"/>
    <property type="match status" value="1"/>
</dbReference>
<organism evidence="1 2">
    <name type="scientific">Fluviispira sanaruensis</name>
    <dbReference type="NCBI Taxonomy" id="2493639"/>
    <lineage>
        <taxon>Bacteria</taxon>
        <taxon>Pseudomonadati</taxon>
        <taxon>Bdellovibrionota</taxon>
        <taxon>Oligoflexia</taxon>
        <taxon>Silvanigrellales</taxon>
        <taxon>Silvanigrellaceae</taxon>
        <taxon>Fluviispira</taxon>
    </lineage>
</organism>
<proteinExistence type="predicted"/>
<dbReference type="PANTHER" id="PTHR47313:SF1">
    <property type="entry name" value="RIBOSOMAL RNA LARGE SUBUNIT METHYLTRANSFERASE K_L"/>
    <property type="match status" value="1"/>
</dbReference>
<dbReference type="Gene3D" id="3.40.50.150">
    <property type="entry name" value="Vaccinia Virus protein VP39"/>
    <property type="match status" value="1"/>
</dbReference>
<protein>
    <submittedName>
        <fullName evidence="1">Uncharacterized protein</fullName>
    </submittedName>
</protein>
<name>A0A4P2VWP6_FLUSA</name>
<dbReference type="Gene3D" id="3.30.2130.30">
    <property type="match status" value="1"/>
</dbReference>
<dbReference type="GO" id="GO:0070043">
    <property type="term" value="F:rRNA (guanine-N7-)-methyltransferase activity"/>
    <property type="evidence" value="ECO:0007669"/>
    <property type="project" value="TreeGrafter"/>
</dbReference>
<dbReference type="KEGG" id="sbf:JCM31447_24920"/>